<protein>
    <submittedName>
        <fullName evidence="1">Uncharacterized protein</fullName>
    </submittedName>
</protein>
<dbReference type="EMBL" id="BARU01020275">
    <property type="protein sequence ID" value="GAH61445.1"/>
    <property type="molecule type" value="Genomic_DNA"/>
</dbReference>
<proteinExistence type="predicted"/>
<reference evidence="1" key="1">
    <citation type="journal article" date="2014" name="Front. Microbiol.">
        <title>High frequency of phylogenetically diverse reductive dehalogenase-homologous genes in deep subseafloor sedimentary metagenomes.</title>
        <authorList>
            <person name="Kawai M."/>
            <person name="Futagami T."/>
            <person name="Toyoda A."/>
            <person name="Takaki Y."/>
            <person name="Nishi S."/>
            <person name="Hori S."/>
            <person name="Arai W."/>
            <person name="Tsubouchi T."/>
            <person name="Morono Y."/>
            <person name="Uchiyama I."/>
            <person name="Ito T."/>
            <person name="Fujiyama A."/>
            <person name="Inagaki F."/>
            <person name="Takami H."/>
        </authorList>
    </citation>
    <scope>NUCLEOTIDE SEQUENCE</scope>
    <source>
        <strain evidence="1">Expedition CK06-06</strain>
    </source>
</reference>
<organism evidence="1">
    <name type="scientific">marine sediment metagenome</name>
    <dbReference type="NCBI Taxonomy" id="412755"/>
    <lineage>
        <taxon>unclassified sequences</taxon>
        <taxon>metagenomes</taxon>
        <taxon>ecological metagenomes</taxon>
    </lineage>
</organism>
<comment type="caution">
    <text evidence="1">The sequence shown here is derived from an EMBL/GenBank/DDBJ whole genome shotgun (WGS) entry which is preliminary data.</text>
</comment>
<evidence type="ECO:0000313" key="1">
    <source>
        <dbReference type="EMBL" id="GAH61445.1"/>
    </source>
</evidence>
<gene>
    <name evidence="1" type="ORF">S03H2_33323</name>
</gene>
<accession>X1HWJ4</accession>
<dbReference type="AlphaFoldDB" id="X1HWJ4"/>
<sequence length="232" mass="26478">MIEQRIVVGYKGLIGQAVYKIFDADVGIDIDELTDCIHKNRFRIMHVCIPFIENYIDVVSDYIEEHQPKLTIIHTTCKVGATRQLNEKTKQPVVHIPIHGHHTDSSYSPVSIVKDIFRYIMSVGAVDVETGNLACDYVGRFGFNAELQTPETTEFAKIMSTNLQLDVIKSWGKHHKKVREYKDADWNGVVNIIKDVAENEPYGYLNRTYQRLSPVDTKISGKHCLTDNKDLL</sequence>
<name>X1HWJ4_9ZZZZ</name>